<proteinExistence type="predicted"/>
<keyword evidence="2" id="KW-1185">Reference proteome</keyword>
<gene>
    <name evidence="1" type="ORF">KQX54_004203</name>
</gene>
<comment type="caution">
    <text evidence="1">The sequence shown here is derived from an EMBL/GenBank/DDBJ whole genome shotgun (WGS) entry which is preliminary data.</text>
</comment>
<reference evidence="1 2" key="1">
    <citation type="journal article" date="2021" name="J. Hered.">
        <title>A chromosome-level genome assembly of the parasitoid wasp, Cotesia glomerata (Hymenoptera: Braconidae).</title>
        <authorList>
            <person name="Pinto B.J."/>
            <person name="Weis J.J."/>
            <person name="Gamble T."/>
            <person name="Ode P.J."/>
            <person name="Paul R."/>
            <person name="Zaspel J.M."/>
        </authorList>
    </citation>
    <scope>NUCLEOTIDE SEQUENCE [LARGE SCALE GENOMIC DNA]</scope>
    <source>
        <strain evidence="1">CgM1</strain>
    </source>
</reference>
<dbReference type="AlphaFoldDB" id="A0AAV7J274"/>
<protein>
    <submittedName>
        <fullName evidence="1">Uncharacterized protein</fullName>
    </submittedName>
</protein>
<dbReference type="Proteomes" id="UP000826195">
    <property type="component" value="Unassembled WGS sequence"/>
</dbReference>
<accession>A0AAV7J274</accession>
<evidence type="ECO:0000313" key="2">
    <source>
        <dbReference type="Proteomes" id="UP000826195"/>
    </source>
</evidence>
<name>A0AAV7J274_COTGL</name>
<organism evidence="1 2">
    <name type="scientific">Cotesia glomerata</name>
    <name type="common">Lepidopteran parasitic wasp</name>
    <name type="synonym">Apanteles glomeratus</name>
    <dbReference type="NCBI Taxonomy" id="32391"/>
    <lineage>
        <taxon>Eukaryota</taxon>
        <taxon>Metazoa</taxon>
        <taxon>Ecdysozoa</taxon>
        <taxon>Arthropoda</taxon>
        <taxon>Hexapoda</taxon>
        <taxon>Insecta</taxon>
        <taxon>Pterygota</taxon>
        <taxon>Neoptera</taxon>
        <taxon>Endopterygota</taxon>
        <taxon>Hymenoptera</taxon>
        <taxon>Apocrita</taxon>
        <taxon>Ichneumonoidea</taxon>
        <taxon>Braconidae</taxon>
        <taxon>Microgastrinae</taxon>
        <taxon>Cotesia</taxon>
    </lineage>
</organism>
<dbReference type="EMBL" id="JAHXZJ010000001">
    <property type="protein sequence ID" value="KAH0566785.1"/>
    <property type="molecule type" value="Genomic_DNA"/>
</dbReference>
<evidence type="ECO:0000313" key="1">
    <source>
        <dbReference type="EMBL" id="KAH0566785.1"/>
    </source>
</evidence>
<sequence>MSQDGERTSKTTKPAALEVPVMVVGLLQPEILQVEQLHLQVMGPMHKLYDSMQEDLGLNFDKVKLFL</sequence>